<dbReference type="EMBL" id="UYYB01012060">
    <property type="protein sequence ID" value="VDM69389.1"/>
    <property type="molecule type" value="Genomic_DNA"/>
</dbReference>
<name>A0A3P7IQU1_STRVU</name>
<sequence>MVTQEKPISNWARVVMLSVTRTTTNFSSVILSR</sequence>
<accession>A0A3P7IQU1</accession>
<gene>
    <name evidence="1" type="ORF">SVUK_LOCUS4387</name>
</gene>
<reference evidence="1 2" key="1">
    <citation type="submission" date="2018-11" db="EMBL/GenBank/DDBJ databases">
        <authorList>
            <consortium name="Pathogen Informatics"/>
        </authorList>
    </citation>
    <scope>NUCLEOTIDE SEQUENCE [LARGE SCALE GENOMIC DNA]</scope>
</reference>
<dbReference type="AlphaFoldDB" id="A0A3P7IQU1"/>
<evidence type="ECO:0000313" key="1">
    <source>
        <dbReference type="EMBL" id="VDM69389.1"/>
    </source>
</evidence>
<keyword evidence="2" id="KW-1185">Reference proteome</keyword>
<proteinExistence type="predicted"/>
<dbReference type="Proteomes" id="UP000270094">
    <property type="component" value="Unassembled WGS sequence"/>
</dbReference>
<evidence type="ECO:0000313" key="2">
    <source>
        <dbReference type="Proteomes" id="UP000270094"/>
    </source>
</evidence>
<organism evidence="1 2">
    <name type="scientific">Strongylus vulgaris</name>
    <name type="common">Blood worm</name>
    <dbReference type="NCBI Taxonomy" id="40348"/>
    <lineage>
        <taxon>Eukaryota</taxon>
        <taxon>Metazoa</taxon>
        <taxon>Ecdysozoa</taxon>
        <taxon>Nematoda</taxon>
        <taxon>Chromadorea</taxon>
        <taxon>Rhabditida</taxon>
        <taxon>Rhabditina</taxon>
        <taxon>Rhabditomorpha</taxon>
        <taxon>Strongyloidea</taxon>
        <taxon>Strongylidae</taxon>
        <taxon>Strongylus</taxon>
    </lineage>
</organism>
<protein>
    <submittedName>
        <fullName evidence="1">Uncharacterized protein</fullName>
    </submittedName>
</protein>